<evidence type="ECO:0000313" key="2">
    <source>
        <dbReference type="WBParaSite" id="nRc.2.0.1.t36046-RA"/>
    </source>
</evidence>
<keyword evidence="1" id="KW-1185">Reference proteome</keyword>
<protein>
    <submittedName>
        <fullName evidence="2">Uncharacterized protein</fullName>
    </submittedName>
</protein>
<accession>A0A915KDA3</accession>
<reference evidence="2" key="1">
    <citation type="submission" date="2022-11" db="UniProtKB">
        <authorList>
            <consortium name="WormBaseParasite"/>
        </authorList>
    </citation>
    <scope>IDENTIFICATION</scope>
</reference>
<evidence type="ECO:0000313" key="1">
    <source>
        <dbReference type="Proteomes" id="UP000887565"/>
    </source>
</evidence>
<organism evidence="1 2">
    <name type="scientific">Romanomermis culicivorax</name>
    <name type="common">Nematode worm</name>
    <dbReference type="NCBI Taxonomy" id="13658"/>
    <lineage>
        <taxon>Eukaryota</taxon>
        <taxon>Metazoa</taxon>
        <taxon>Ecdysozoa</taxon>
        <taxon>Nematoda</taxon>
        <taxon>Enoplea</taxon>
        <taxon>Dorylaimia</taxon>
        <taxon>Mermithida</taxon>
        <taxon>Mermithoidea</taxon>
        <taxon>Mermithidae</taxon>
        <taxon>Romanomermis</taxon>
    </lineage>
</organism>
<sequence length="80" mass="8809">MNSFEQIVISQNFLSNVLKKQTGPDTNGHFAEKSRAILGPKKNFLDGKRFLAGGNILQKGAKRDDVDSKAKSYLVKSSKP</sequence>
<name>A0A915KDA3_ROMCU</name>
<proteinExistence type="predicted"/>
<dbReference type="Proteomes" id="UP000887565">
    <property type="component" value="Unplaced"/>
</dbReference>
<dbReference type="AlphaFoldDB" id="A0A915KDA3"/>
<dbReference type="WBParaSite" id="nRc.2.0.1.t36046-RA">
    <property type="protein sequence ID" value="nRc.2.0.1.t36046-RA"/>
    <property type="gene ID" value="nRc.2.0.1.g36046"/>
</dbReference>